<reference evidence="2" key="1">
    <citation type="submission" date="2023-03" db="EMBL/GenBank/DDBJ databases">
        <title>Massive genome expansion in bonnet fungi (Mycena s.s.) driven by repeated elements and novel gene families across ecological guilds.</title>
        <authorList>
            <consortium name="Lawrence Berkeley National Laboratory"/>
            <person name="Harder C.B."/>
            <person name="Miyauchi S."/>
            <person name="Viragh M."/>
            <person name="Kuo A."/>
            <person name="Thoen E."/>
            <person name="Andreopoulos B."/>
            <person name="Lu D."/>
            <person name="Skrede I."/>
            <person name="Drula E."/>
            <person name="Henrissat B."/>
            <person name="Morin E."/>
            <person name="Kohler A."/>
            <person name="Barry K."/>
            <person name="LaButti K."/>
            <person name="Morin E."/>
            <person name="Salamov A."/>
            <person name="Lipzen A."/>
            <person name="Mereny Z."/>
            <person name="Hegedus B."/>
            <person name="Baldrian P."/>
            <person name="Stursova M."/>
            <person name="Weitz H."/>
            <person name="Taylor A."/>
            <person name="Grigoriev I.V."/>
            <person name="Nagy L.G."/>
            <person name="Martin F."/>
            <person name="Kauserud H."/>
        </authorList>
    </citation>
    <scope>NUCLEOTIDE SEQUENCE</scope>
    <source>
        <strain evidence="2">CBHHK067</strain>
    </source>
</reference>
<protein>
    <submittedName>
        <fullName evidence="2">Uncharacterized protein</fullName>
    </submittedName>
</protein>
<evidence type="ECO:0000313" key="3">
    <source>
        <dbReference type="Proteomes" id="UP001221757"/>
    </source>
</evidence>
<dbReference type="Proteomes" id="UP001221757">
    <property type="component" value="Unassembled WGS sequence"/>
</dbReference>
<name>A0AAD7FVQ0_MYCRO</name>
<evidence type="ECO:0000313" key="2">
    <source>
        <dbReference type="EMBL" id="KAJ7640632.1"/>
    </source>
</evidence>
<accession>A0AAD7FVQ0</accession>
<dbReference type="AlphaFoldDB" id="A0AAD7FVQ0"/>
<organism evidence="2 3">
    <name type="scientific">Mycena rosella</name>
    <name type="common">Pink bonnet</name>
    <name type="synonym">Agaricus rosellus</name>
    <dbReference type="NCBI Taxonomy" id="1033263"/>
    <lineage>
        <taxon>Eukaryota</taxon>
        <taxon>Fungi</taxon>
        <taxon>Dikarya</taxon>
        <taxon>Basidiomycota</taxon>
        <taxon>Agaricomycotina</taxon>
        <taxon>Agaricomycetes</taxon>
        <taxon>Agaricomycetidae</taxon>
        <taxon>Agaricales</taxon>
        <taxon>Marasmiineae</taxon>
        <taxon>Mycenaceae</taxon>
        <taxon>Mycena</taxon>
    </lineage>
</organism>
<feature type="region of interest" description="Disordered" evidence="1">
    <location>
        <begin position="66"/>
        <end position="87"/>
    </location>
</feature>
<sequence length="428" mass="48598">MGTRVTVFKPFWQYHMVDFRLYSWRELWDQNVIRAYSERFHANITDTHEGLVYTFFRQNPLRADEPPFVREQPSKHTSPLESYTMDPVENPYPESEAFFESTSRIREQYKTFAHVAYEALRGHKQCGDDNSVDAADGFGEQAHPQSSVVEPRMPIWCGRSLDALPRRCGRQYTPNYSNLSEAVAGVQNVAHLITELEPRAPLILVKPWNEHWLDESILVCSNEHSIVRMKVYAACADRVQMVEDVFELAIRFGVPFEIFMDSSEAASFATQEVSVLGDSTLERIYAPNYTDKLLSYGAGGEELYNQYVGQMNWLLKRPHARAFIAKGWILSFVATLYNRDLIQCFMEGPSLQVTHYGGEGRSSSKGTAASDTIRLTPSGLAKSLYSWGTFQGPAPRKCGYGLCPAFSKGGAPTCEDTIRWARTTSWRI</sequence>
<evidence type="ECO:0000256" key="1">
    <source>
        <dbReference type="SAM" id="MobiDB-lite"/>
    </source>
</evidence>
<comment type="caution">
    <text evidence="2">The sequence shown here is derived from an EMBL/GenBank/DDBJ whole genome shotgun (WGS) entry which is preliminary data.</text>
</comment>
<dbReference type="EMBL" id="JARKIE010000423">
    <property type="protein sequence ID" value="KAJ7640632.1"/>
    <property type="molecule type" value="Genomic_DNA"/>
</dbReference>
<proteinExistence type="predicted"/>
<keyword evidence="3" id="KW-1185">Reference proteome</keyword>
<gene>
    <name evidence="2" type="ORF">B0H17DRAFT_1216506</name>
</gene>